<comment type="similarity">
    <text evidence="4 9 10">Belongs to the HisA/HisF family.</text>
</comment>
<evidence type="ECO:0000256" key="6">
    <source>
        <dbReference type="ARBA" id="ARBA00022605"/>
    </source>
</evidence>
<evidence type="ECO:0000256" key="2">
    <source>
        <dbReference type="ARBA" id="ARBA00004496"/>
    </source>
</evidence>
<organism evidence="12 13">
    <name type="scientific">Rhodothermus profundi</name>
    <dbReference type="NCBI Taxonomy" id="633813"/>
    <lineage>
        <taxon>Bacteria</taxon>
        <taxon>Pseudomonadati</taxon>
        <taxon>Rhodothermota</taxon>
        <taxon>Rhodothermia</taxon>
        <taxon>Rhodothermales</taxon>
        <taxon>Rhodothermaceae</taxon>
        <taxon>Rhodothermus</taxon>
    </lineage>
</organism>
<proteinExistence type="inferred from homology"/>
<dbReference type="InterPro" id="IPR044524">
    <property type="entry name" value="Isoase_HisA-like"/>
</dbReference>
<dbReference type="Gene3D" id="3.20.20.70">
    <property type="entry name" value="Aldolase class I"/>
    <property type="match status" value="1"/>
</dbReference>
<comment type="pathway">
    <text evidence="3 9 11">Amino-acid biosynthesis; L-histidine biosynthesis; L-histidine from 5-phospho-alpha-D-ribose 1-diphosphate: step 4/9.</text>
</comment>
<dbReference type="PANTHER" id="PTHR43090">
    <property type="entry name" value="1-(5-PHOSPHORIBOSYL)-5-[(5-PHOSPHORIBOSYLAMINO)METHYLIDENEAMINO] IMIDAZOLE-4-CARBOXAMIDE ISOMERASE"/>
    <property type="match status" value="1"/>
</dbReference>
<name>A0A1M6PWG5_9BACT</name>
<dbReference type="InterPro" id="IPR006062">
    <property type="entry name" value="His_biosynth"/>
</dbReference>
<dbReference type="GO" id="GO:0000162">
    <property type="term" value="P:L-tryptophan biosynthetic process"/>
    <property type="evidence" value="ECO:0007669"/>
    <property type="project" value="TreeGrafter"/>
</dbReference>
<dbReference type="PANTHER" id="PTHR43090:SF2">
    <property type="entry name" value="1-(5-PHOSPHORIBOSYL)-5-[(5-PHOSPHORIBOSYLAMINO)METHYLIDENEAMINO] IMIDAZOLE-4-CARBOXAMIDE ISOMERASE"/>
    <property type="match status" value="1"/>
</dbReference>
<evidence type="ECO:0000256" key="8">
    <source>
        <dbReference type="ARBA" id="ARBA00023235"/>
    </source>
</evidence>
<reference evidence="13" key="1">
    <citation type="submission" date="2016-11" db="EMBL/GenBank/DDBJ databases">
        <authorList>
            <person name="Varghese N."/>
            <person name="Submissions S."/>
        </authorList>
    </citation>
    <scope>NUCLEOTIDE SEQUENCE [LARGE SCALE GENOMIC DNA]</scope>
    <source>
        <strain evidence="13">DSM 22212</strain>
    </source>
</reference>
<dbReference type="FunFam" id="3.20.20.70:FF:000009">
    <property type="entry name" value="1-(5-phosphoribosyl)-5-[(5-phosphoribosylamino)methylideneamino] imidazole-4-carboxamide isomerase"/>
    <property type="match status" value="1"/>
</dbReference>
<dbReference type="SUPFAM" id="SSF51366">
    <property type="entry name" value="Ribulose-phoshate binding barrel"/>
    <property type="match status" value="1"/>
</dbReference>
<comment type="catalytic activity">
    <reaction evidence="1 9 11">
        <text>1-(5-phospho-beta-D-ribosyl)-5-[(5-phospho-beta-D-ribosylamino)methylideneamino]imidazole-4-carboxamide = 5-[(5-phospho-1-deoxy-D-ribulos-1-ylimino)methylamino]-1-(5-phospho-beta-D-ribosyl)imidazole-4-carboxamide</text>
        <dbReference type="Rhea" id="RHEA:15469"/>
        <dbReference type="ChEBI" id="CHEBI:58435"/>
        <dbReference type="ChEBI" id="CHEBI:58525"/>
        <dbReference type="EC" id="5.3.1.16"/>
    </reaction>
</comment>
<dbReference type="NCBIfam" id="TIGR00007">
    <property type="entry name" value="1-(5-phosphoribosyl)-5-[(5-phosphoribosylamino)methylideneamino]imidazole-4-carboxamide isomerase"/>
    <property type="match status" value="1"/>
</dbReference>
<dbReference type="RefSeq" id="WP_072714233.1">
    <property type="nucleotide sequence ID" value="NZ_FRAU01000001.1"/>
</dbReference>
<evidence type="ECO:0000256" key="11">
    <source>
        <dbReference type="RuleBase" id="RU003658"/>
    </source>
</evidence>
<feature type="active site" description="Proton donor" evidence="9">
    <location>
        <position position="130"/>
    </location>
</feature>
<gene>
    <name evidence="9" type="primary">hisA</name>
    <name evidence="12" type="ORF">SAMN04488087_0359</name>
</gene>
<dbReference type="InterPro" id="IPR023016">
    <property type="entry name" value="HisA/PriA"/>
</dbReference>
<dbReference type="STRING" id="633813.SAMN04488087_0359"/>
<dbReference type="CDD" id="cd04732">
    <property type="entry name" value="HisA"/>
    <property type="match status" value="1"/>
</dbReference>
<dbReference type="OrthoDB" id="9807749at2"/>
<evidence type="ECO:0000313" key="12">
    <source>
        <dbReference type="EMBL" id="SHK12260.1"/>
    </source>
</evidence>
<dbReference type="Proteomes" id="UP000185812">
    <property type="component" value="Unassembled WGS sequence"/>
</dbReference>
<evidence type="ECO:0000256" key="5">
    <source>
        <dbReference type="ARBA" id="ARBA00022490"/>
    </source>
</evidence>
<keyword evidence="8 9" id="KW-0413">Isomerase</keyword>
<keyword evidence="6 9" id="KW-0028">Amino-acid biosynthesis</keyword>
<dbReference type="InterPro" id="IPR006063">
    <property type="entry name" value="HisA_bact_arch"/>
</dbReference>
<dbReference type="Pfam" id="PF00977">
    <property type="entry name" value="His_biosynth"/>
    <property type="match status" value="1"/>
</dbReference>
<evidence type="ECO:0000256" key="4">
    <source>
        <dbReference type="ARBA" id="ARBA00009667"/>
    </source>
</evidence>
<dbReference type="EMBL" id="FRAU01000001">
    <property type="protein sequence ID" value="SHK12260.1"/>
    <property type="molecule type" value="Genomic_DNA"/>
</dbReference>
<dbReference type="InterPro" id="IPR013785">
    <property type="entry name" value="Aldolase_TIM"/>
</dbReference>
<evidence type="ECO:0000256" key="10">
    <source>
        <dbReference type="RuleBase" id="RU003657"/>
    </source>
</evidence>
<evidence type="ECO:0000256" key="7">
    <source>
        <dbReference type="ARBA" id="ARBA00023102"/>
    </source>
</evidence>
<dbReference type="GO" id="GO:0003949">
    <property type="term" value="F:1-(5-phosphoribosyl)-5-[(5-phosphoribosylamino)methylideneamino]imidazole-4-carboxamide isomerase activity"/>
    <property type="evidence" value="ECO:0007669"/>
    <property type="project" value="UniProtKB-UniRule"/>
</dbReference>
<feature type="active site" description="Proton acceptor" evidence="9">
    <location>
        <position position="9"/>
    </location>
</feature>
<evidence type="ECO:0000313" key="13">
    <source>
        <dbReference type="Proteomes" id="UP000185812"/>
    </source>
</evidence>
<dbReference type="UniPathway" id="UPA00031">
    <property type="reaction ID" value="UER00009"/>
</dbReference>
<protein>
    <recommendedName>
        <fullName evidence="9 11">1-(5-phosphoribosyl)-5-[(5-phosphoribosylamino)methylideneamino] imidazole-4-carboxamide isomerase</fullName>
        <ecNumber evidence="9 11">5.3.1.16</ecNumber>
    </recommendedName>
    <alternativeName>
        <fullName evidence="9">Phosphoribosylformimino-5-aminoimidazole carboxamide ribotide isomerase</fullName>
    </alternativeName>
</protein>
<evidence type="ECO:0000256" key="1">
    <source>
        <dbReference type="ARBA" id="ARBA00000901"/>
    </source>
</evidence>
<keyword evidence="7 9" id="KW-0368">Histidine biosynthesis</keyword>
<dbReference type="HAMAP" id="MF_01014">
    <property type="entry name" value="HisA"/>
    <property type="match status" value="1"/>
</dbReference>
<keyword evidence="13" id="KW-1185">Reference proteome</keyword>
<dbReference type="EC" id="5.3.1.16" evidence="9 11"/>
<accession>A0A1M6PWG5</accession>
<evidence type="ECO:0000256" key="3">
    <source>
        <dbReference type="ARBA" id="ARBA00005133"/>
    </source>
</evidence>
<sequence length="266" mass="29845">MLLVIPAIDIRGGRCVRLYQGAYERETVYFDDPVKMACLWRVQNARVLHVVDLDAARGQGHNREVIGAICRTLDIPIQVGGGIRTLEDIESLLQQGVYRVVLGTVAVREPDLVSEAIARYGCSRVVVGIDARDGEVRVQGWTEGTGVDAVALALDMEQRGVRRFVYTDISRDGTLEGPNVDMYRTLGMHLKKARITASGGVGGYRDLMRLQELAPYRVDSVIIGRALYENRFPCQQFWCWHDKENVDLTRFSTAPLRRKIKLPTAK</sequence>
<comment type="subcellular location">
    <subcellularLocation>
        <location evidence="2 9 11">Cytoplasm</location>
    </subcellularLocation>
</comment>
<dbReference type="InterPro" id="IPR011060">
    <property type="entry name" value="RibuloseP-bd_barrel"/>
</dbReference>
<keyword evidence="5 9" id="KW-0963">Cytoplasm</keyword>
<evidence type="ECO:0000256" key="9">
    <source>
        <dbReference type="HAMAP-Rule" id="MF_01014"/>
    </source>
</evidence>
<dbReference type="AlphaFoldDB" id="A0A1M6PWG5"/>
<dbReference type="GO" id="GO:0005737">
    <property type="term" value="C:cytoplasm"/>
    <property type="evidence" value="ECO:0007669"/>
    <property type="project" value="UniProtKB-SubCell"/>
</dbReference>
<dbReference type="GO" id="GO:0000105">
    <property type="term" value="P:L-histidine biosynthetic process"/>
    <property type="evidence" value="ECO:0007669"/>
    <property type="project" value="UniProtKB-UniRule"/>
</dbReference>